<sequence>MLSPLFLDGDSAPLLSASCAKSDLLFSCMDAFSTIKRFGPLSSELAPESTYDQRFGQFTSSTQAFHDDQLLKDSSKCAQFNVSPMTSAFTPPLVDSVTHNELQG</sequence>
<dbReference type="Proteomes" id="UP000046393">
    <property type="component" value="Unplaced"/>
</dbReference>
<dbReference type="AlphaFoldDB" id="A0A0N5AW17"/>
<protein>
    <submittedName>
        <fullName evidence="2">MEIOC protein</fullName>
    </submittedName>
</protein>
<evidence type="ECO:0000313" key="2">
    <source>
        <dbReference type="WBParaSite" id="SMUV_0000909901-mRNA-1"/>
    </source>
</evidence>
<evidence type="ECO:0000313" key="1">
    <source>
        <dbReference type="Proteomes" id="UP000046393"/>
    </source>
</evidence>
<organism evidence="1 2">
    <name type="scientific">Syphacia muris</name>
    <dbReference type="NCBI Taxonomy" id="451379"/>
    <lineage>
        <taxon>Eukaryota</taxon>
        <taxon>Metazoa</taxon>
        <taxon>Ecdysozoa</taxon>
        <taxon>Nematoda</taxon>
        <taxon>Chromadorea</taxon>
        <taxon>Rhabditida</taxon>
        <taxon>Spirurina</taxon>
        <taxon>Oxyuridomorpha</taxon>
        <taxon>Oxyuroidea</taxon>
        <taxon>Oxyuridae</taxon>
        <taxon>Syphacia</taxon>
    </lineage>
</organism>
<proteinExistence type="predicted"/>
<keyword evidence="1" id="KW-1185">Reference proteome</keyword>
<reference evidence="2" key="1">
    <citation type="submission" date="2017-02" db="UniProtKB">
        <authorList>
            <consortium name="WormBaseParasite"/>
        </authorList>
    </citation>
    <scope>IDENTIFICATION</scope>
</reference>
<accession>A0A0N5AW17</accession>
<dbReference type="WBParaSite" id="SMUV_0000909901-mRNA-1">
    <property type="protein sequence ID" value="SMUV_0000909901-mRNA-1"/>
    <property type="gene ID" value="SMUV_0000909901"/>
</dbReference>
<name>A0A0N5AW17_9BILA</name>